<dbReference type="InterPro" id="IPR001362">
    <property type="entry name" value="Glyco_hydro_32"/>
</dbReference>
<dbReference type="SUPFAM" id="SSF49899">
    <property type="entry name" value="Concanavalin A-like lectins/glucanases"/>
    <property type="match status" value="1"/>
</dbReference>
<evidence type="ECO:0000259" key="11">
    <source>
        <dbReference type="Pfam" id="PF08244"/>
    </source>
</evidence>
<dbReference type="EMBL" id="CP121687">
    <property type="protein sequence ID" value="WZL70774.1"/>
    <property type="molecule type" value="Genomic_DNA"/>
</dbReference>
<protein>
    <recommendedName>
        <fullName evidence="4 8">Sucrose-6-phosphate hydrolase</fullName>
        <ecNumber evidence="3 8">3.2.1.26</ecNumber>
    </recommendedName>
    <alternativeName>
        <fullName evidence="7 9">Invertase</fullName>
    </alternativeName>
</protein>
<organism evidence="12 13">
    <name type="scientific">Defluviitalea saccharophila</name>
    <dbReference type="NCBI Taxonomy" id="879970"/>
    <lineage>
        <taxon>Bacteria</taxon>
        <taxon>Bacillati</taxon>
        <taxon>Bacillota</taxon>
        <taxon>Clostridia</taxon>
        <taxon>Lachnospirales</taxon>
        <taxon>Defluviitaleaceae</taxon>
        <taxon>Defluviitalea</taxon>
    </lineage>
</organism>
<dbReference type="CDD" id="cd08996">
    <property type="entry name" value="GH32_FFase"/>
    <property type="match status" value="1"/>
</dbReference>
<dbReference type="InterPro" id="IPR006232">
    <property type="entry name" value="Suc6P_hydrolase"/>
</dbReference>
<evidence type="ECO:0000256" key="2">
    <source>
        <dbReference type="ARBA" id="ARBA00009902"/>
    </source>
</evidence>
<keyword evidence="5 8" id="KW-0378">Hydrolase</keyword>
<dbReference type="RefSeq" id="WP_341877730.1">
    <property type="nucleotide sequence ID" value="NZ_CP121687.1"/>
</dbReference>
<dbReference type="Pfam" id="PF08244">
    <property type="entry name" value="Glyco_hydro_32C"/>
    <property type="match status" value="1"/>
</dbReference>
<dbReference type="PANTHER" id="PTHR43101:SF1">
    <property type="entry name" value="BETA-FRUCTOSIDASE"/>
    <property type="match status" value="1"/>
</dbReference>
<gene>
    <name evidence="12" type="ORF">QBE51_04435</name>
</gene>
<keyword evidence="13" id="KW-1185">Reference proteome</keyword>
<evidence type="ECO:0000256" key="5">
    <source>
        <dbReference type="ARBA" id="ARBA00022801"/>
    </source>
</evidence>
<dbReference type="InterPro" id="IPR051214">
    <property type="entry name" value="GH32_Enzymes"/>
</dbReference>
<feature type="domain" description="Glycosyl hydrolase family 32 C-terminal" evidence="11">
    <location>
        <begin position="342"/>
        <end position="483"/>
    </location>
</feature>
<sequence>MENTKTKAADQFIKANKSKLNTQYRLNYHLMGEFGWINDPNGFIFYRDKFHLFYQHYPYESVWGPMHWGHATSDDLIQWEYQPIALAPDTEFDKDGCFSGSSLEKDGMLFMIYTGHSYINQDKSKYRQTQGMAYSKDGIHFIKYEGNPILGIDQIPEDASKEDFRDPKVIYAEGFYYMLVGSKDGKDQGQVLLYQSKDLLHWEFVNILIKGDKNTGVNWECPDVFQLQGKDILIVSPQYMKAQGNDYHNLHSSIYFIGELNLKEGIFTSSKYAPIDYGFDFYAPQTAIDHKGRRIMIGWMDMWESEMPTQSRGDHWAGAMTLPREVILKDNKLFLKPIDEIKKYRQNQYILEYLELIGENFLNTTGDCYELNAVFEPKNSEEFGFKLRASKNEETVLSYSVKDKLFKFNRDHSGIGPRGERKTNMDLINNQLSLRIFVDKSSVEIFLNNGEKVMSGRIYPGEDAIHIKAFSKGGSAILSLEKWDIVL</sequence>
<dbReference type="NCBIfam" id="TIGR01322">
    <property type="entry name" value="scrB_fam"/>
    <property type="match status" value="1"/>
</dbReference>
<proteinExistence type="inferred from homology"/>
<dbReference type="SUPFAM" id="SSF75005">
    <property type="entry name" value="Arabinanase/levansucrase/invertase"/>
    <property type="match status" value="1"/>
</dbReference>
<dbReference type="Gene3D" id="2.60.120.560">
    <property type="entry name" value="Exo-inulinase, domain 1"/>
    <property type="match status" value="1"/>
</dbReference>
<comment type="pathway">
    <text evidence="1 9">Glycan biosynthesis; sucrose metabolism.</text>
</comment>
<evidence type="ECO:0000256" key="6">
    <source>
        <dbReference type="ARBA" id="ARBA00023295"/>
    </source>
</evidence>
<comment type="similarity">
    <text evidence="2 8">Belongs to the glycosyl hydrolase 32 family.</text>
</comment>
<dbReference type="Proteomes" id="UP001486565">
    <property type="component" value="Chromosome"/>
</dbReference>
<feature type="domain" description="Glycosyl hydrolase family 32 N-terminal" evidence="10">
    <location>
        <begin position="29"/>
        <end position="337"/>
    </location>
</feature>
<dbReference type="InterPro" id="IPR023296">
    <property type="entry name" value="Glyco_hydro_beta-prop_sf"/>
</dbReference>
<dbReference type="Gene3D" id="2.115.10.20">
    <property type="entry name" value="Glycosyl hydrolase domain, family 43"/>
    <property type="match status" value="1"/>
</dbReference>
<evidence type="ECO:0000313" key="13">
    <source>
        <dbReference type="Proteomes" id="UP001486565"/>
    </source>
</evidence>
<evidence type="ECO:0000313" key="12">
    <source>
        <dbReference type="EMBL" id="WZL70774.1"/>
    </source>
</evidence>
<keyword evidence="9" id="KW-0119">Carbohydrate metabolism</keyword>
<dbReference type="InterPro" id="IPR013189">
    <property type="entry name" value="Glyco_hydro_32_C"/>
</dbReference>
<evidence type="ECO:0000256" key="1">
    <source>
        <dbReference type="ARBA" id="ARBA00004914"/>
    </source>
</evidence>
<comment type="catalytic activity">
    <reaction evidence="8">
        <text>Hydrolysis of terminal non-reducing beta-D-fructofuranoside residues in beta-D-fructofuranosides.</text>
        <dbReference type="EC" id="3.2.1.26"/>
    </reaction>
</comment>
<dbReference type="InterPro" id="IPR013320">
    <property type="entry name" value="ConA-like_dom_sf"/>
</dbReference>
<comment type="subcellular location">
    <subcellularLocation>
        <location evidence="9">Cytoplasm</location>
    </subcellularLocation>
</comment>
<accession>A0ABZ2Y8I1</accession>
<evidence type="ECO:0000256" key="8">
    <source>
        <dbReference type="RuleBase" id="RU362110"/>
    </source>
</evidence>
<keyword evidence="6 8" id="KW-0326">Glycosidase</keyword>
<dbReference type="InterPro" id="IPR013148">
    <property type="entry name" value="Glyco_hydro_32_N"/>
</dbReference>
<keyword evidence="9" id="KW-0963">Cytoplasm</keyword>
<evidence type="ECO:0000259" key="10">
    <source>
        <dbReference type="Pfam" id="PF00251"/>
    </source>
</evidence>
<reference evidence="12 13" key="1">
    <citation type="submission" date="2023-03" db="EMBL/GenBank/DDBJ databases">
        <title>Novel Species.</title>
        <authorList>
            <person name="Ma S."/>
        </authorList>
    </citation>
    <scope>NUCLEOTIDE SEQUENCE [LARGE SCALE GENOMIC DNA]</scope>
    <source>
        <strain evidence="12 13">LIND6LT2</strain>
    </source>
</reference>
<evidence type="ECO:0000256" key="7">
    <source>
        <dbReference type="ARBA" id="ARBA00033367"/>
    </source>
</evidence>
<dbReference type="PANTHER" id="PTHR43101">
    <property type="entry name" value="BETA-FRUCTOSIDASE"/>
    <property type="match status" value="1"/>
</dbReference>
<evidence type="ECO:0000256" key="4">
    <source>
        <dbReference type="ARBA" id="ARBA00019623"/>
    </source>
</evidence>
<evidence type="ECO:0000256" key="3">
    <source>
        <dbReference type="ARBA" id="ARBA00012758"/>
    </source>
</evidence>
<evidence type="ECO:0000256" key="9">
    <source>
        <dbReference type="RuleBase" id="RU365015"/>
    </source>
</evidence>
<name>A0ABZ2Y8I1_9FIRM</name>
<dbReference type="Pfam" id="PF00251">
    <property type="entry name" value="Glyco_hydro_32N"/>
    <property type="match status" value="1"/>
</dbReference>
<comment type="function">
    <text evidence="9">Enables the bacterium to metabolize sucrose as a sole carbon source.</text>
</comment>
<dbReference type="EC" id="3.2.1.26" evidence="3 8"/>
<dbReference type="SMART" id="SM00640">
    <property type="entry name" value="Glyco_32"/>
    <property type="match status" value="1"/>
</dbReference>
<dbReference type="GO" id="GO:0016787">
    <property type="term" value="F:hydrolase activity"/>
    <property type="evidence" value="ECO:0007669"/>
    <property type="project" value="UniProtKB-KW"/>
</dbReference>